<keyword evidence="3" id="KW-1185">Reference proteome</keyword>
<dbReference type="GO" id="GO:0004222">
    <property type="term" value="F:metalloendopeptidase activity"/>
    <property type="evidence" value="ECO:0007669"/>
    <property type="project" value="TreeGrafter"/>
</dbReference>
<dbReference type="InterPro" id="IPR050570">
    <property type="entry name" value="Cell_wall_metabolism_enzyme"/>
</dbReference>
<comment type="caution">
    <text evidence="2">The sequence shown here is derived from an EMBL/GenBank/DDBJ whole genome shotgun (WGS) entry which is preliminary data.</text>
</comment>
<proteinExistence type="predicted"/>
<dbReference type="InterPro" id="IPR016047">
    <property type="entry name" value="M23ase_b-sheet_dom"/>
</dbReference>
<dbReference type="PANTHER" id="PTHR21666">
    <property type="entry name" value="PEPTIDASE-RELATED"/>
    <property type="match status" value="1"/>
</dbReference>
<evidence type="ECO:0000259" key="1">
    <source>
        <dbReference type="Pfam" id="PF01551"/>
    </source>
</evidence>
<dbReference type="AlphaFoldDB" id="A0A6N7Z8N3"/>
<dbReference type="InterPro" id="IPR011055">
    <property type="entry name" value="Dup_hybrid_motif"/>
</dbReference>
<gene>
    <name evidence="2" type="ORF">GKO32_29915</name>
</gene>
<organism evidence="2 3">
    <name type="scientific">Amycolatopsis pithecellobii</name>
    <dbReference type="NCBI Taxonomy" id="664692"/>
    <lineage>
        <taxon>Bacteria</taxon>
        <taxon>Bacillati</taxon>
        <taxon>Actinomycetota</taxon>
        <taxon>Actinomycetes</taxon>
        <taxon>Pseudonocardiales</taxon>
        <taxon>Pseudonocardiaceae</taxon>
        <taxon>Amycolatopsis</taxon>
    </lineage>
</organism>
<dbReference type="CDD" id="cd12797">
    <property type="entry name" value="M23_peptidase"/>
    <property type="match status" value="1"/>
</dbReference>
<dbReference type="PANTHER" id="PTHR21666:SF270">
    <property type="entry name" value="MUREIN HYDROLASE ACTIVATOR ENVC"/>
    <property type="match status" value="1"/>
</dbReference>
<dbReference type="SUPFAM" id="SSF51261">
    <property type="entry name" value="Duplicated hybrid motif"/>
    <property type="match status" value="1"/>
</dbReference>
<dbReference type="Proteomes" id="UP000440096">
    <property type="component" value="Unassembled WGS sequence"/>
</dbReference>
<dbReference type="Pfam" id="PF01551">
    <property type="entry name" value="Peptidase_M23"/>
    <property type="match status" value="1"/>
</dbReference>
<evidence type="ECO:0000313" key="3">
    <source>
        <dbReference type="Proteomes" id="UP000440096"/>
    </source>
</evidence>
<reference evidence="2 3" key="1">
    <citation type="submission" date="2019-11" db="EMBL/GenBank/DDBJ databases">
        <title>Draft genome of Amycolatopsis RM579.</title>
        <authorList>
            <person name="Duangmal K."/>
            <person name="Mingma R."/>
        </authorList>
    </citation>
    <scope>NUCLEOTIDE SEQUENCE [LARGE SCALE GENOMIC DNA]</scope>
    <source>
        <strain evidence="2 3">RM579</strain>
    </source>
</reference>
<accession>A0A6N7Z8N3</accession>
<name>A0A6N7Z8N3_9PSEU</name>
<sequence length="115" mass="11912">MTAPIDTPIVAASGGRVIASGPASGYGLWVRIEHADGVITTYGHNNRNLVAVGQKVHTGQSIAEVGDGGESTGPHLHFLVEPADNPSTRSLLPGAERAAAMCPVDGHREIRVGIR</sequence>
<evidence type="ECO:0000313" key="2">
    <source>
        <dbReference type="EMBL" id="MTD58161.1"/>
    </source>
</evidence>
<feature type="domain" description="M23ase beta-sheet core" evidence="1">
    <location>
        <begin position="2"/>
        <end position="83"/>
    </location>
</feature>
<dbReference type="Gene3D" id="2.70.70.10">
    <property type="entry name" value="Glucose Permease (Domain IIA)"/>
    <property type="match status" value="1"/>
</dbReference>
<protein>
    <submittedName>
        <fullName evidence="2">Peptidoglycan DD-metalloendopeptidase family protein</fullName>
    </submittedName>
</protein>
<dbReference type="EMBL" id="WMBA01000061">
    <property type="protein sequence ID" value="MTD58161.1"/>
    <property type="molecule type" value="Genomic_DNA"/>
</dbReference>